<feature type="region of interest" description="Disordered" evidence="1">
    <location>
        <begin position="577"/>
        <end position="606"/>
    </location>
</feature>
<gene>
    <name evidence="3" type="ORF">H4R20_002892</name>
</gene>
<reference evidence="3" key="1">
    <citation type="submission" date="2022-07" db="EMBL/GenBank/DDBJ databases">
        <title>Phylogenomic reconstructions and comparative analyses of Kickxellomycotina fungi.</title>
        <authorList>
            <person name="Reynolds N.K."/>
            <person name="Stajich J.E."/>
            <person name="Barry K."/>
            <person name="Grigoriev I.V."/>
            <person name="Crous P."/>
            <person name="Smith M.E."/>
        </authorList>
    </citation>
    <scope>NUCLEOTIDE SEQUENCE</scope>
    <source>
        <strain evidence="3">NRRL 1565</strain>
    </source>
</reference>
<evidence type="ECO:0000313" key="3">
    <source>
        <dbReference type="EMBL" id="KAJ2803437.1"/>
    </source>
</evidence>
<dbReference type="SMART" id="SM00164">
    <property type="entry name" value="TBC"/>
    <property type="match status" value="1"/>
</dbReference>
<feature type="domain" description="Rab-GAP TBC" evidence="2">
    <location>
        <begin position="34"/>
        <end position="316"/>
    </location>
</feature>
<dbReference type="GO" id="GO:0005096">
    <property type="term" value="F:GTPase activator activity"/>
    <property type="evidence" value="ECO:0007669"/>
    <property type="project" value="TreeGrafter"/>
</dbReference>
<evidence type="ECO:0000313" key="4">
    <source>
        <dbReference type="Proteomes" id="UP001140094"/>
    </source>
</evidence>
<dbReference type="PROSITE" id="PS50086">
    <property type="entry name" value="TBC_RABGAP"/>
    <property type="match status" value="1"/>
</dbReference>
<dbReference type="PANTHER" id="PTHR22957">
    <property type="entry name" value="TBC1 DOMAIN FAMILY MEMBER GTPASE-ACTIVATING PROTEIN"/>
    <property type="match status" value="1"/>
</dbReference>
<name>A0A9W8HUB3_9FUNG</name>
<dbReference type="PANTHER" id="PTHR22957:SF27">
    <property type="entry name" value="TBC1 DOMAIN FAMILY MEMBER 13"/>
    <property type="match status" value="1"/>
</dbReference>
<evidence type="ECO:0000256" key="1">
    <source>
        <dbReference type="SAM" id="MobiDB-lite"/>
    </source>
</evidence>
<dbReference type="SUPFAM" id="SSF47923">
    <property type="entry name" value="Ypt/Rab-GAP domain of gyp1p"/>
    <property type="match status" value="2"/>
</dbReference>
<dbReference type="OrthoDB" id="27140at2759"/>
<dbReference type="EMBL" id="JANBUO010000526">
    <property type="protein sequence ID" value="KAJ2803437.1"/>
    <property type="molecule type" value="Genomic_DNA"/>
</dbReference>
<dbReference type="Gene3D" id="1.10.8.270">
    <property type="entry name" value="putative rabgap domain of human tbc1 domain family member 14 like domains"/>
    <property type="match status" value="1"/>
</dbReference>
<keyword evidence="4" id="KW-1185">Reference proteome</keyword>
<dbReference type="Pfam" id="PF00566">
    <property type="entry name" value="RabGAP-TBC"/>
    <property type="match status" value="1"/>
</dbReference>
<protein>
    <recommendedName>
        <fullName evidence="2">Rab-GAP TBC domain-containing protein</fullName>
    </recommendedName>
</protein>
<dbReference type="Proteomes" id="UP001140094">
    <property type="component" value="Unassembled WGS sequence"/>
</dbReference>
<dbReference type="InterPro" id="IPR035969">
    <property type="entry name" value="Rab-GAP_TBC_sf"/>
</dbReference>
<evidence type="ECO:0000259" key="2">
    <source>
        <dbReference type="PROSITE" id="PS50086"/>
    </source>
</evidence>
<dbReference type="InterPro" id="IPR000195">
    <property type="entry name" value="Rab-GAP-TBC_dom"/>
</dbReference>
<feature type="region of interest" description="Disordered" evidence="1">
    <location>
        <begin position="113"/>
        <end position="135"/>
    </location>
</feature>
<dbReference type="AlphaFoldDB" id="A0A9W8HUB3"/>
<comment type="caution">
    <text evidence="3">The sequence shown here is derived from an EMBL/GenBank/DDBJ whole genome shotgun (WGS) entry which is preliminary data.</text>
</comment>
<proteinExistence type="predicted"/>
<dbReference type="GO" id="GO:0006886">
    <property type="term" value="P:intracellular protein transport"/>
    <property type="evidence" value="ECO:0007669"/>
    <property type="project" value="TreeGrafter"/>
</dbReference>
<feature type="compositionally biased region" description="Polar residues" evidence="1">
    <location>
        <begin position="119"/>
        <end position="131"/>
    </location>
</feature>
<dbReference type="Gene3D" id="1.10.472.80">
    <property type="entry name" value="Ypt/Rab-GAP domain of gyp1p, domain 3"/>
    <property type="match status" value="1"/>
</dbReference>
<accession>A0A9W8HUB3</accession>
<feature type="compositionally biased region" description="Polar residues" evidence="1">
    <location>
        <begin position="592"/>
        <end position="606"/>
    </location>
</feature>
<organism evidence="3 4">
    <name type="scientific">Coemansia guatemalensis</name>
    <dbReference type="NCBI Taxonomy" id="2761395"/>
    <lineage>
        <taxon>Eukaryota</taxon>
        <taxon>Fungi</taxon>
        <taxon>Fungi incertae sedis</taxon>
        <taxon>Zoopagomycota</taxon>
        <taxon>Kickxellomycotina</taxon>
        <taxon>Kickxellomycetes</taxon>
        <taxon>Kickxellales</taxon>
        <taxon>Kickxellaceae</taxon>
        <taxon>Coemansia</taxon>
    </lineage>
</organism>
<sequence>MDARVVEFERALFETGTHEADVQQVAELSYGGIPEVSGLRALCWKLLLGFLPPDRRAWAATQAEAQRSYAAVVRGIAQGEADARATRQLVWQIRADVQRTLPDIALFRSRADNGEGESRCNTLRSSDSSSLAPARPRADALSEACRALGERIAAALGSSCGESSGASGSGTWLEEPAQTHAEVVVRILFVYARFNRGVGYVQGMNEVVGPLYYVLAAGSDGSGAAEAEAFHALVLGLRGAHLDLFTAALDGGGLRHVLRRWWDTRVAAADAALWRRLHAAGLQPEHFAVRWLLVWGAREFALPDVLELWDALLANRARLAAPAVERRAALAQTLRGSAVRADAGRLRCEVRVARGALGDGGDTSQLGLLLDFFTAVVLALRPQLQRLPLDGCLALLQHLPRDCPALEVRRLLDATLRLRAQRAASRAVHACRAVLACAHRSAGHAASSLAPLFAPAAELPCDAAAGGAKVARLLGRLGLRTPPVSPPASPALVDCLLVALPRAAAAASAAEIGGDDTAARVDVFEVVAWDDRTLVATLRRLGECSAQQPSLAGARAAPAEEPHVTVSLVSLAPMHKPDDVVSPVPRRRVPSNASSGSSVATVTEDGSSGAWWVRRAPRLVELCDSDSDCGP</sequence>